<dbReference type="Proteomes" id="UP000231279">
    <property type="component" value="Unassembled WGS sequence"/>
</dbReference>
<proteinExistence type="predicted"/>
<evidence type="ECO:0000313" key="4">
    <source>
        <dbReference type="Proteomes" id="UP000231279"/>
    </source>
</evidence>
<name>A0A2G9GF86_9LAMI</name>
<dbReference type="EMBL" id="NKXS01005327">
    <property type="protein sequence ID" value="PIN03956.1"/>
    <property type="molecule type" value="Genomic_DNA"/>
</dbReference>
<gene>
    <name evidence="3" type="ORF">CDL12_23512</name>
</gene>
<dbReference type="PANTHER" id="PTHR45749">
    <property type="match status" value="1"/>
</dbReference>
<comment type="caution">
    <text evidence="3">The sequence shown here is derived from an EMBL/GenBank/DDBJ whole genome shotgun (WGS) entry which is preliminary data.</text>
</comment>
<reference evidence="4" key="1">
    <citation type="journal article" date="2018" name="Gigascience">
        <title>Genome assembly of the Pink Ipe (Handroanthus impetiginosus, Bignoniaceae), a highly valued, ecologically keystone Neotropical timber forest tree.</title>
        <authorList>
            <person name="Silva-Junior O.B."/>
            <person name="Grattapaglia D."/>
            <person name="Novaes E."/>
            <person name="Collevatti R.G."/>
        </authorList>
    </citation>
    <scope>NUCLEOTIDE SEQUENCE [LARGE SCALE GENOMIC DNA]</scope>
    <source>
        <strain evidence="4">cv. UFG-1</strain>
    </source>
</reference>
<dbReference type="SMART" id="SM00597">
    <property type="entry name" value="ZnF_TTF"/>
    <property type="match status" value="1"/>
</dbReference>
<organism evidence="3 4">
    <name type="scientific">Handroanthus impetiginosus</name>
    <dbReference type="NCBI Taxonomy" id="429701"/>
    <lineage>
        <taxon>Eukaryota</taxon>
        <taxon>Viridiplantae</taxon>
        <taxon>Streptophyta</taxon>
        <taxon>Embryophyta</taxon>
        <taxon>Tracheophyta</taxon>
        <taxon>Spermatophyta</taxon>
        <taxon>Magnoliopsida</taxon>
        <taxon>eudicotyledons</taxon>
        <taxon>Gunneridae</taxon>
        <taxon>Pentapetalae</taxon>
        <taxon>asterids</taxon>
        <taxon>lamiids</taxon>
        <taxon>Lamiales</taxon>
        <taxon>Bignoniaceae</taxon>
        <taxon>Crescentiina</taxon>
        <taxon>Tabebuia alliance</taxon>
        <taxon>Handroanthus</taxon>
    </lineage>
</organism>
<evidence type="ECO:0000313" key="3">
    <source>
        <dbReference type="EMBL" id="PIN03956.1"/>
    </source>
</evidence>
<protein>
    <recommendedName>
        <fullName evidence="2">TTF-type domain-containing protein</fullName>
    </recommendedName>
</protein>
<dbReference type="STRING" id="429701.A0A2G9GF86"/>
<evidence type="ECO:0000256" key="1">
    <source>
        <dbReference type="SAM" id="MobiDB-lite"/>
    </source>
</evidence>
<evidence type="ECO:0000259" key="2">
    <source>
        <dbReference type="SMART" id="SM00597"/>
    </source>
</evidence>
<dbReference type="OrthoDB" id="912994at2759"/>
<dbReference type="InterPro" id="IPR006580">
    <property type="entry name" value="Znf_TTF"/>
</dbReference>
<dbReference type="PANTHER" id="PTHR45749:SF37">
    <property type="entry name" value="OS05G0311600 PROTEIN"/>
    <property type="match status" value="1"/>
</dbReference>
<accession>A0A2G9GF86</accession>
<feature type="region of interest" description="Disordered" evidence="1">
    <location>
        <begin position="1"/>
        <end position="28"/>
    </location>
</feature>
<sequence>MNKFLKRKTMVGESSSSQRTSNNQDTVQPEIKKRFLDVDLRNLPAYPGIRSKISEYHPNIRDEIRRAYLQKGPCQSRKHNFPQRKFGNAMRRFNLEWFIEFGNWLEYSISKDAIYCLCCYLMRIESGEQGSGDAFIVGGFTNWKKRRDLEYILEVLIVLIIKHGQIVKH</sequence>
<keyword evidence="4" id="KW-1185">Reference proteome</keyword>
<feature type="compositionally biased region" description="Polar residues" evidence="1">
    <location>
        <begin position="12"/>
        <end position="27"/>
    </location>
</feature>
<feature type="domain" description="TTF-type" evidence="2">
    <location>
        <begin position="89"/>
        <end position="166"/>
    </location>
</feature>
<dbReference type="AlphaFoldDB" id="A0A2G9GF86"/>